<evidence type="ECO:0000313" key="2">
    <source>
        <dbReference type="Proteomes" id="UP000183832"/>
    </source>
</evidence>
<dbReference type="EMBL" id="CVRI01000047">
    <property type="protein sequence ID" value="CRK97913.1"/>
    <property type="molecule type" value="Genomic_DNA"/>
</dbReference>
<gene>
    <name evidence="1" type="ORF">CLUMA_CG011288</name>
</gene>
<name>A0A1J1IHI8_9DIPT</name>
<dbReference type="Proteomes" id="UP000183832">
    <property type="component" value="Unassembled WGS sequence"/>
</dbReference>
<accession>A0A1J1IHI8</accession>
<sequence length="68" mass="7567">MFTTPCNSGISNQCSDISDKAIKMSCRGFEDEKYEIRTGLAFKDCAIKMDNLRSTFGGCLQTTTRSQN</sequence>
<reference evidence="1 2" key="1">
    <citation type="submission" date="2015-04" db="EMBL/GenBank/DDBJ databases">
        <authorList>
            <person name="Syromyatnikov M.Y."/>
            <person name="Popov V.N."/>
        </authorList>
    </citation>
    <scope>NUCLEOTIDE SEQUENCE [LARGE SCALE GENOMIC DNA]</scope>
</reference>
<proteinExistence type="predicted"/>
<evidence type="ECO:0000313" key="1">
    <source>
        <dbReference type="EMBL" id="CRK97913.1"/>
    </source>
</evidence>
<dbReference type="AlphaFoldDB" id="A0A1J1IHI8"/>
<organism evidence="1 2">
    <name type="scientific">Clunio marinus</name>
    <dbReference type="NCBI Taxonomy" id="568069"/>
    <lineage>
        <taxon>Eukaryota</taxon>
        <taxon>Metazoa</taxon>
        <taxon>Ecdysozoa</taxon>
        <taxon>Arthropoda</taxon>
        <taxon>Hexapoda</taxon>
        <taxon>Insecta</taxon>
        <taxon>Pterygota</taxon>
        <taxon>Neoptera</taxon>
        <taxon>Endopterygota</taxon>
        <taxon>Diptera</taxon>
        <taxon>Nematocera</taxon>
        <taxon>Chironomoidea</taxon>
        <taxon>Chironomidae</taxon>
        <taxon>Clunio</taxon>
    </lineage>
</organism>
<protein>
    <submittedName>
        <fullName evidence="1">CLUMA_CG011288, isoform A</fullName>
    </submittedName>
</protein>
<keyword evidence="2" id="KW-1185">Reference proteome</keyword>